<dbReference type="UniPathway" id="UPA00666"/>
<feature type="transmembrane region" description="Helical" evidence="9">
    <location>
        <begin position="99"/>
        <end position="123"/>
    </location>
</feature>
<dbReference type="InterPro" id="IPR004563">
    <property type="entry name" value="Apolipo_AcylTrfase"/>
</dbReference>
<keyword evidence="4 9" id="KW-0808">Transferase</keyword>
<accession>A0A850PAW8</accession>
<dbReference type="NCBIfam" id="TIGR00546">
    <property type="entry name" value="lnt"/>
    <property type="match status" value="1"/>
</dbReference>
<reference evidence="11 12" key="1">
    <citation type="submission" date="2020-06" db="EMBL/GenBank/DDBJ databases">
        <title>Description of novel acetic acid bacteria.</title>
        <authorList>
            <person name="Sombolestani A."/>
        </authorList>
    </citation>
    <scope>NUCLEOTIDE SEQUENCE [LARGE SCALE GENOMIC DNA]</scope>
    <source>
        <strain evidence="11 12">LMG 27010</strain>
    </source>
</reference>
<dbReference type="CDD" id="cd07571">
    <property type="entry name" value="ALP_N-acyl_transferase"/>
    <property type="match status" value="1"/>
</dbReference>
<dbReference type="EMBL" id="JABXXR010000026">
    <property type="protein sequence ID" value="NVN40083.1"/>
    <property type="molecule type" value="Genomic_DNA"/>
</dbReference>
<comment type="similarity">
    <text evidence="2 9">Belongs to the CN hydrolase family. Apolipoprotein N-acyltransferase subfamily.</text>
</comment>
<keyword evidence="8 9" id="KW-0012">Acyltransferase</keyword>
<evidence type="ECO:0000256" key="4">
    <source>
        <dbReference type="ARBA" id="ARBA00022679"/>
    </source>
</evidence>
<organism evidence="11 12">
    <name type="scientific">Ameyamaea chiangmaiensis</name>
    <dbReference type="NCBI Taxonomy" id="442969"/>
    <lineage>
        <taxon>Bacteria</taxon>
        <taxon>Pseudomonadati</taxon>
        <taxon>Pseudomonadota</taxon>
        <taxon>Alphaproteobacteria</taxon>
        <taxon>Acetobacterales</taxon>
        <taxon>Acetobacteraceae</taxon>
        <taxon>Ameyamaea</taxon>
    </lineage>
</organism>
<dbReference type="Proteomes" id="UP000585665">
    <property type="component" value="Unassembled WGS sequence"/>
</dbReference>
<comment type="subcellular location">
    <subcellularLocation>
        <location evidence="1 9">Cell membrane</location>
        <topology evidence="1 9">Multi-pass membrane protein</topology>
    </subcellularLocation>
</comment>
<evidence type="ECO:0000313" key="11">
    <source>
        <dbReference type="EMBL" id="NVN40083.1"/>
    </source>
</evidence>
<evidence type="ECO:0000256" key="7">
    <source>
        <dbReference type="ARBA" id="ARBA00023136"/>
    </source>
</evidence>
<sequence>MLSSLRTPPPRRAGLKRLPGGVRAALVTLLAGAAGALAFPPLCLVPVLALVFPVLLRRVDAARTWRGAFGYGFVFGLGLHTAGLYWLTNAILIRAADFWWLVPVAAPGCALILAPFAAVPAAVCRLVPAGPRRAVLFAGLWTLADMGRVFLFTGFPWNPLGSAWEWPGRAGQVMIQPAAWIGVDGLTLLTVLMATLVPYGRRTRLALAAMMMVWGAAGTLRLAIVRPREVPMPAVALVQGNISEETKIARDDPLGIFHTYLDLTAEGTARARQLGRPDVVFAWPETAFPYVLDREPAAQAMIARAGGGATGLIGTLRIGPGEDWHNAIEAIDAGGTVRAHYDKSTLVPFGEYNPALLPFHVVPGGGFVPGHGVTTWHLPGAGAVGPLICYEVIFSGRVVDRRDRPDWLVNVTNDAWYGDSAGPRQHLASVRMRAVEEGMPIARAANTGISAVYGPTGREIARLGWGRRGTLVAALPAPLPPTVFALAGRSIPLGMALAACALALVRPRKRQSARLSQ</sequence>
<feature type="transmembrane region" description="Helical" evidence="9">
    <location>
        <begin position="24"/>
        <end position="56"/>
    </location>
</feature>
<dbReference type="PROSITE" id="PS50263">
    <property type="entry name" value="CN_HYDROLASE"/>
    <property type="match status" value="1"/>
</dbReference>
<dbReference type="HAMAP" id="MF_01148">
    <property type="entry name" value="Lnt"/>
    <property type="match status" value="1"/>
</dbReference>
<dbReference type="InterPro" id="IPR036526">
    <property type="entry name" value="C-N_Hydrolase_sf"/>
</dbReference>
<dbReference type="EC" id="2.3.1.269" evidence="9"/>
<keyword evidence="5 9" id="KW-0812">Transmembrane</keyword>
<evidence type="ECO:0000256" key="5">
    <source>
        <dbReference type="ARBA" id="ARBA00022692"/>
    </source>
</evidence>
<proteinExistence type="inferred from homology"/>
<gene>
    <name evidence="9 11" type="primary">lnt</name>
    <name evidence="11" type="ORF">HUK82_05825</name>
</gene>
<dbReference type="Gene3D" id="3.60.110.10">
    <property type="entry name" value="Carbon-nitrogen hydrolase"/>
    <property type="match status" value="1"/>
</dbReference>
<evidence type="ECO:0000256" key="8">
    <source>
        <dbReference type="ARBA" id="ARBA00023315"/>
    </source>
</evidence>
<dbReference type="SUPFAM" id="SSF56317">
    <property type="entry name" value="Carbon-nitrogen hydrolase"/>
    <property type="match status" value="1"/>
</dbReference>
<keyword evidence="7 9" id="KW-0472">Membrane</keyword>
<comment type="function">
    <text evidence="9">Catalyzes the phospholipid dependent N-acylation of the N-terminal cysteine of apolipoprotein, the last step in lipoprotein maturation.</text>
</comment>
<feature type="domain" description="CN hydrolase" evidence="10">
    <location>
        <begin position="238"/>
        <end position="477"/>
    </location>
</feature>
<keyword evidence="6 9" id="KW-1133">Transmembrane helix</keyword>
<evidence type="ECO:0000256" key="9">
    <source>
        <dbReference type="HAMAP-Rule" id="MF_01148"/>
    </source>
</evidence>
<feature type="transmembrane region" description="Helical" evidence="9">
    <location>
        <begin position="205"/>
        <end position="224"/>
    </location>
</feature>
<evidence type="ECO:0000256" key="1">
    <source>
        <dbReference type="ARBA" id="ARBA00004651"/>
    </source>
</evidence>
<dbReference type="Pfam" id="PF20154">
    <property type="entry name" value="LNT_N"/>
    <property type="match status" value="1"/>
</dbReference>
<feature type="transmembrane region" description="Helical" evidence="9">
    <location>
        <begin position="135"/>
        <end position="157"/>
    </location>
</feature>
<evidence type="ECO:0000313" key="12">
    <source>
        <dbReference type="Proteomes" id="UP000585665"/>
    </source>
</evidence>
<dbReference type="GO" id="GO:0016410">
    <property type="term" value="F:N-acyltransferase activity"/>
    <property type="evidence" value="ECO:0007669"/>
    <property type="project" value="UniProtKB-UniRule"/>
</dbReference>
<dbReference type="GO" id="GO:0042158">
    <property type="term" value="P:lipoprotein biosynthetic process"/>
    <property type="evidence" value="ECO:0007669"/>
    <property type="project" value="UniProtKB-UniRule"/>
</dbReference>
<dbReference type="InterPro" id="IPR003010">
    <property type="entry name" value="C-N_Hydrolase"/>
</dbReference>
<feature type="transmembrane region" description="Helical" evidence="9">
    <location>
        <begin position="177"/>
        <end position="198"/>
    </location>
</feature>
<comment type="caution">
    <text evidence="11">The sequence shown here is derived from an EMBL/GenBank/DDBJ whole genome shotgun (WGS) entry which is preliminary data.</text>
</comment>
<evidence type="ECO:0000256" key="3">
    <source>
        <dbReference type="ARBA" id="ARBA00022475"/>
    </source>
</evidence>
<feature type="transmembrane region" description="Helical" evidence="9">
    <location>
        <begin position="483"/>
        <end position="505"/>
    </location>
</feature>
<comment type="catalytic activity">
    <reaction evidence="9">
        <text>N-terminal S-1,2-diacyl-sn-glyceryl-L-cysteinyl-[lipoprotein] + a glycerophospholipid = N-acyl-S-1,2-diacyl-sn-glyceryl-L-cysteinyl-[lipoprotein] + a 2-acyl-sn-glycero-3-phospholipid + H(+)</text>
        <dbReference type="Rhea" id="RHEA:48228"/>
        <dbReference type="Rhea" id="RHEA-COMP:14681"/>
        <dbReference type="Rhea" id="RHEA-COMP:14684"/>
        <dbReference type="ChEBI" id="CHEBI:15378"/>
        <dbReference type="ChEBI" id="CHEBI:136912"/>
        <dbReference type="ChEBI" id="CHEBI:140656"/>
        <dbReference type="ChEBI" id="CHEBI:140657"/>
        <dbReference type="ChEBI" id="CHEBI:140660"/>
        <dbReference type="EC" id="2.3.1.269"/>
    </reaction>
</comment>
<dbReference type="Pfam" id="PF00795">
    <property type="entry name" value="CN_hydrolase"/>
    <property type="match status" value="1"/>
</dbReference>
<evidence type="ECO:0000256" key="2">
    <source>
        <dbReference type="ARBA" id="ARBA00010065"/>
    </source>
</evidence>
<name>A0A850PAW8_9PROT</name>
<comment type="pathway">
    <text evidence="9">Protein modification; lipoprotein biosynthesis (N-acyl transfer).</text>
</comment>
<keyword evidence="12" id="KW-1185">Reference proteome</keyword>
<dbReference type="PANTHER" id="PTHR38686:SF1">
    <property type="entry name" value="APOLIPOPROTEIN N-ACYLTRANSFERASE"/>
    <property type="match status" value="1"/>
</dbReference>
<keyword evidence="3 9" id="KW-1003">Cell membrane</keyword>
<feature type="transmembrane region" description="Helical" evidence="9">
    <location>
        <begin position="68"/>
        <end position="87"/>
    </location>
</feature>
<dbReference type="GO" id="GO:0005886">
    <property type="term" value="C:plasma membrane"/>
    <property type="evidence" value="ECO:0007669"/>
    <property type="project" value="UniProtKB-SubCell"/>
</dbReference>
<dbReference type="AlphaFoldDB" id="A0A850PAW8"/>
<keyword evidence="11" id="KW-0449">Lipoprotein</keyword>
<dbReference type="PANTHER" id="PTHR38686">
    <property type="entry name" value="APOLIPOPROTEIN N-ACYLTRANSFERASE"/>
    <property type="match status" value="1"/>
</dbReference>
<evidence type="ECO:0000256" key="6">
    <source>
        <dbReference type="ARBA" id="ARBA00022989"/>
    </source>
</evidence>
<evidence type="ECO:0000259" key="10">
    <source>
        <dbReference type="PROSITE" id="PS50263"/>
    </source>
</evidence>
<dbReference type="InterPro" id="IPR045378">
    <property type="entry name" value="LNT_N"/>
</dbReference>
<protein>
    <recommendedName>
        <fullName evidence="9">Apolipoprotein N-acyltransferase</fullName>
        <shortName evidence="9">ALP N-acyltransferase</shortName>
        <ecNumber evidence="9">2.3.1.269</ecNumber>
    </recommendedName>
</protein>